<dbReference type="CDD" id="cd01014">
    <property type="entry name" value="nicotinamidase_related"/>
    <property type="match status" value="1"/>
</dbReference>
<dbReference type="RefSeq" id="WP_034638436.1">
    <property type="nucleotide sequence ID" value="NZ_CBCSJC010000033.1"/>
</dbReference>
<dbReference type="PANTHER" id="PTHR43540">
    <property type="entry name" value="PEROXYUREIDOACRYLATE/UREIDOACRYLATE AMIDOHYDROLASE-RELATED"/>
    <property type="match status" value="1"/>
</dbReference>
<dbReference type="STRING" id="574376.BAMA_20375"/>
<dbReference type="GO" id="GO:0016787">
    <property type="term" value="F:hydrolase activity"/>
    <property type="evidence" value="ECO:0007669"/>
    <property type="project" value="UniProtKB-KW"/>
</dbReference>
<dbReference type="PANTHER" id="PTHR43540:SF14">
    <property type="entry name" value="ISOCHORISMATASE"/>
    <property type="match status" value="1"/>
</dbReference>
<accession>A0A073KBF1</accession>
<dbReference type="OrthoDB" id="9785724at2"/>
<proteinExistence type="inferred from homology"/>
<keyword evidence="5" id="KW-1185">Reference proteome</keyword>
<dbReference type="Gene3D" id="3.40.50.850">
    <property type="entry name" value="Isochorismatase-like"/>
    <property type="match status" value="1"/>
</dbReference>
<gene>
    <name evidence="4" type="ORF">BAMA_20375</name>
</gene>
<comment type="caution">
    <text evidence="4">The sequence shown here is derived from an EMBL/GenBank/DDBJ whole genome shotgun (WGS) entry which is preliminary data.</text>
</comment>
<dbReference type="Proteomes" id="UP000027822">
    <property type="component" value="Unassembled WGS sequence"/>
</dbReference>
<dbReference type="AlphaFoldDB" id="A0A073KBF1"/>
<dbReference type="InterPro" id="IPR036380">
    <property type="entry name" value="Isochorismatase-like_sf"/>
</dbReference>
<dbReference type="Pfam" id="PF00857">
    <property type="entry name" value="Isochorismatase"/>
    <property type="match status" value="1"/>
</dbReference>
<feature type="domain" description="Isochorismatase-like" evidence="3">
    <location>
        <begin position="4"/>
        <end position="145"/>
    </location>
</feature>
<sequence>MKKALIVIDVQEAMYTFPVYNGEVLLENLQYAIEQCRTHNIPVIFVQHNGEEGHPLEKGTDGWEIHPRIAPLQNETIVEKTTPDSFRKTSLGDVLREQEIEHLIICGMQTEYCVDTTVRRAFSEGFKVTLIRDGHSTFDGDHLQAGDIVAHHNRVLASFADTENVKEVQFR</sequence>
<dbReference type="SUPFAM" id="SSF52499">
    <property type="entry name" value="Isochorismatase-like hydrolases"/>
    <property type="match status" value="1"/>
</dbReference>
<evidence type="ECO:0000313" key="5">
    <source>
        <dbReference type="Proteomes" id="UP000027822"/>
    </source>
</evidence>
<evidence type="ECO:0000256" key="1">
    <source>
        <dbReference type="ARBA" id="ARBA00006336"/>
    </source>
</evidence>
<reference evidence="4 5" key="1">
    <citation type="submission" date="2014-06" db="EMBL/GenBank/DDBJ databases">
        <title>Draft genome sequence of Bacillus manliponensis JCM 15802 (MCCC 1A00708).</title>
        <authorList>
            <person name="Lai Q."/>
            <person name="Liu Y."/>
            <person name="Shao Z."/>
        </authorList>
    </citation>
    <scope>NUCLEOTIDE SEQUENCE [LARGE SCALE GENOMIC DNA]</scope>
    <source>
        <strain evidence="4 5">JCM 15802</strain>
    </source>
</reference>
<organism evidence="4 5">
    <name type="scientific">Bacillus manliponensis</name>
    <dbReference type="NCBI Taxonomy" id="574376"/>
    <lineage>
        <taxon>Bacteria</taxon>
        <taxon>Bacillati</taxon>
        <taxon>Bacillota</taxon>
        <taxon>Bacilli</taxon>
        <taxon>Bacillales</taxon>
        <taxon>Bacillaceae</taxon>
        <taxon>Bacillus</taxon>
        <taxon>Bacillus cereus group</taxon>
    </lineage>
</organism>
<evidence type="ECO:0000256" key="2">
    <source>
        <dbReference type="ARBA" id="ARBA00022801"/>
    </source>
</evidence>
<dbReference type="eggNOG" id="COG1335">
    <property type="taxonomic scope" value="Bacteria"/>
</dbReference>
<name>A0A073KBF1_9BACI</name>
<dbReference type="EMBL" id="JOTN01000006">
    <property type="protein sequence ID" value="KEK19628.1"/>
    <property type="molecule type" value="Genomic_DNA"/>
</dbReference>
<keyword evidence="2" id="KW-0378">Hydrolase</keyword>
<comment type="similarity">
    <text evidence="1">Belongs to the isochorismatase family.</text>
</comment>
<evidence type="ECO:0000259" key="3">
    <source>
        <dbReference type="Pfam" id="PF00857"/>
    </source>
</evidence>
<dbReference type="InterPro" id="IPR000868">
    <property type="entry name" value="Isochorismatase-like_dom"/>
</dbReference>
<protein>
    <submittedName>
        <fullName evidence="4">Isochorismatase</fullName>
    </submittedName>
</protein>
<evidence type="ECO:0000313" key="4">
    <source>
        <dbReference type="EMBL" id="KEK19628.1"/>
    </source>
</evidence>
<dbReference type="InterPro" id="IPR050272">
    <property type="entry name" value="Isochorismatase-like_hydrls"/>
</dbReference>